<dbReference type="Proteomes" id="UP000326354">
    <property type="component" value="Chromosome"/>
</dbReference>
<protein>
    <submittedName>
        <fullName evidence="2">PTS cellobiose transporter subunit IIC</fullName>
    </submittedName>
</protein>
<name>A0A5S9IRY3_UABAM</name>
<evidence type="ECO:0000256" key="1">
    <source>
        <dbReference type="ARBA" id="ARBA00007613"/>
    </source>
</evidence>
<dbReference type="Pfam" id="PF02321">
    <property type="entry name" value="OEP"/>
    <property type="match status" value="1"/>
</dbReference>
<sequence>MNIYYVPSLLFLLLLTGCWSYKPKVHLSKPPVIKPLVQPQTSRINTEEHIKNRWHESLKRDNEQQVILYDFTSPLAKKYRSFADAPEDKLSQQLSLELLICLAYERNSSIKDIKKKVESVKQRYPQTFFLQNLLAQYSSFTRTINTKVGMQTQSPTVDMSTPQPARSSIMGEIINTEVKMVELEYTIVLRDLINRITKDYADLIYAEESLHIQQEHEQIVSALENTARDKFRAGLTGYADVLKLQILKANIQEDTKTYEERLKTVKVSILTTLELPTNSNLGAPSKRNIHKLQVDLNKLYEKGLYNRQEIQMIALKSQKLQQVISLAKDKLYPDFTTGLSYFENRNKERVGAGRQKESFSDRIDNMPRFDFAQRDSYIQEMVVKNTAIQEQLKDTKQKTIHKIRDLYFKIDTSWRQIILHEKKLIPLAKEALKVTRVSYQAGKKVDFLDVLDTERTLLDLSLMLVKFKKEYQWHVADLQKTMGLFEINN</sequence>
<dbReference type="EMBL" id="AP019860">
    <property type="protein sequence ID" value="BBM87048.1"/>
    <property type="molecule type" value="Genomic_DNA"/>
</dbReference>
<dbReference type="AlphaFoldDB" id="A0A5S9IRY3"/>
<dbReference type="InterPro" id="IPR010131">
    <property type="entry name" value="MdtP/NodT-like"/>
</dbReference>
<dbReference type="PANTHER" id="PTHR30203:SF30">
    <property type="entry name" value="OUTER MEMBRANE PROTEIN-RELATED"/>
    <property type="match status" value="1"/>
</dbReference>
<accession>A0A5S9IRY3</accession>
<comment type="similarity">
    <text evidence="1">Belongs to the outer membrane factor (OMF) (TC 1.B.17) family.</text>
</comment>
<keyword evidence="3" id="KW-1185">Reference proteome</keyword>
<reference evidence="2 3" key="1">
    <citation type="submission" date="2019-08" db="EMBL/GenBank/DDBJ databases">
        <title>Complete genome sequence of Candidatus Uab amorphum.</title>
        <authorList>
            <person name="Shiratori T."/>
            <person name="Suzuki S."/>
            <person name="Kakizawa Y."/>
            <person name="Ishida K."/>
        </authorList>
    </citation>
    <scope>NUCLEOTIDE SEQUENCE [LARGE SCALE GENOMIC DNA]</scope>
    <source>
        <strain evidence="2 3">SRT547</strain>
    </source>
</reference>
<organism evidence="2 3">
    <name type="scientific">Uabimicrobium amorphum</name>
    <dbReference type="NCBI Taxonomy" id="2596890"/>
    <lineage>
        <taxon>Bacteria</taxon>
        <taxon>Pseudomonadati</taxon>
        <taxon>Planctomycetota</taxon>
        <taxon>Candidatus Uabimicrobiia</taxon>
        <taxon>Candidatus Uabimicrobiales</taxon>
        <taxon>Candidatus Uabimicrobiaceae</taxon>
        <taxon>Candidatus Uabimicrobium</taxon>
    </lineage>
</organism>
<evidence type="ECO:0000313" key="3">
    <source>
        <dbReference type="Proteomes" id="UP000326354"/>
    </source>
</evidence>
<dbReference type="GO" id="GO:0015562">
    <property type="term" value="F:efflux transmembrane transporter activity"/>
    <property type="evidence" value="ECO:0007669"/>
    <property type="project" value="InterPro"/>
</dbReference>
<dbReference type="KEGG" id="uam:UABAM_05451"/>
<dbReference type="Gene3D" id="1.20.1600.10">
    <property type="entry name" value="Outer membrane efflux proteins (OEP)"/>
    <property type="match status" value="1"/>
</dbReference>
<dbReference type="PANTHER" id="PTHR30203">
    <property type="entry name" value="OUTER MEMBRANE CATION EFFLUX PROTEIN"/>
    <property type="match status" value="1"/>
</dbReference>
<dbReference type="InterPro" id="IPR003423">
    <property type="entry name" value="OMP_efflux"/>
</dbReference>
<proteinExistence type="inferred from homology"/>
<dbReference type="SUPFAM" id="SSF56954">
    <property type="entry name" value="Outer membrane efflux proteins (OEP)"/>
    <property type="match status" value="1"/>
</dbReference>
<gene>
    <name evidence="2" type="ORF">UABAM_05451</name>
</gene>
<dbReference type="RefSeq" id="WP_173013599.1">
    <property type="nucleotide sequence ID" value="NZ_AP019860.1"/>
</dbReference>
<evidence type="ECO:0000313" key="2">
    <source>
        <dbReference type="EMBL" id="BBM87048.1"/>
    </source>
</evidence>